<dbReference type="Proteomes" id="UP000192756">
    <property type="component" value="Unassembled WGS sequence"/>
</dbReference>
<gene>
    <name evidence="1" type="ORF">SAMN04488524_3204</name>
</gene>
<proteinExistence type="predicted"/>
<dbReference type="AlphaFoldDB" id="A0A1W2CTK8"/>
<organism evidence="1 2">
    <name type="scientific">Pedobacter africanus</name>
    <dbReference type="NCBI Taxonomy" id="151894"/>
    <lineage>
        <taxon>Bacteria</taxon>
        <taxon>Pseudomonadati</taxon>
        <taxon>Bacteroidota</taxon>
        <taxon>Sphingobacteriia</taxon>
        <taxon>Sphingobacteriales</taxon>
        <taxon>Sphingobacteriaceae</taxon>
        <taxon>Pedobacter</taxon>
    </lineage>
</organism>
<dbReference type="OrthoDB" id="1343312at2"/>
<sequence>MQEDRYSYNKADSLSYTFISNGPNGNIKKIVVLEAISDDKCLYNLAFGDLNKDTGEIDDLAKSNNSDTQKILSTVAAIAADFLTRNPNVQLLATGSTASRTRLYRIGITRFWNEINTLFEVKGYINAHWESFQKGKTYNAFLVTRKK</sequence>
<dbReference type="EMBL" id="FWXT01000002">
    <property type="protein sequence ID" value="SMC88553.1"/>
    <property type="molecule type" value="Genomic_DNA"/>
</dbReference>
<evidence type="ECO:0000313" key="2">
    <source>
        <dbReference type="Proteomes" id="UP000192756"/>
    </source>
</evidence>
<dbReference type="Pfam" id="PF22028">
    <property type="entry name" value="DUF6934"/>
    <property type="match status" value="1"/>
</dbReference>
<keyword evidence="2" id="KW-1185">Reference proteome</keyword>
<accession>A0A1W2CTK8</accession>
<protein>
    <submittedName>
        <fullName evidence="1">Uncharacterized protein</fullName>
    </submittedName>
</protein>
<evidence type="ECO:0000313" key="1">
    <source>
        <dbReference type="EMBL" id="SMC88553.1"/>
    </source>
</evidence>
<reference evidence="2" key="1">
    <citation type="submission" date="2017-04" db="EMBL/GenBank/DDBJ databases">
        <authorList>
            <person name="Varghese N."/>
            <person name="Submissions S."/>
        </authorList>
    </citation>
    <scope>NUCLEOTIDE SEQUENCE [LARGE SCALE GENOMIC DNA]</scope>
    <source>
        <strain evidence="2">DSM 12126</strain>
    </source>
</reference>
<dbReference type="STRING" id="151894.SAMN04488524_3204"/>
<name>A0A1W2CTK8_9SPHI</name>
<dbReference type="InterPro" id="IPR053865">
    <property type="entry name" value="DUF6934"/>
</dbReference>
<dbReference type="RefSeq" id="WP_084240000.1">
    <property type="nucleotide sequence ID" value="NZ_FWXT01000002.1"/>
</dbReference>